<keyword evidence="2" id="KW-1185">Reference proteome</keyword>
<evidence type="ECO:0000313" key="2">
    <source>
        <dbReference type="Proteomes" id="UP000290649"/>
    </source>
</evidence>
<dbReference type="EMBL" id="QOUX01000025">
    <property type="protein sequence ID" value="RXJ02366.1"/>
    <property type="molecule type" value="Genomic_DNA"/>
</dbReference>
<proteinExistence type="predicted"/>
<dbReference type="Proteomes" id="UP000290649">
    <property type="component" value="Unassembled WGS sequence"/>
</dbReference>
<dbReference type="OrthoDB" id="2354098at2"/>
<name>A0A4Q0VUF4_9BACI</name>
<organism evidence="1 2">
    <name type="scientific">Anaerobacillus alkaliphilus</name>
    <dbReference type="NCBI Taxonomy" id="1548597"/>
    <lineage>
        <taxon>Bacteria</taxon>
        <taxon>Bacillati</taxon>
        <taxon>Bacillota</taxon>
        <taxon>Bacilli</taxon>
        <taxon>Bacillales</taxon>
        <taxon>Bacillaceae</taxon>
        <taxon>Anaerobacillus</taxon>
    </lineage>
</organism>
<accession>A0A4Q0VUF4</accession>
<sequence length="67" mass="7825">MEKKLKKKKFVVETGETISQCLDRMALEGYTPVRRMEEPVFHEVKLDGKLETVVKEQKIVFEGKLND</sequence>
<dbReference type="InterPro" id="IPR025930">
    <property type="entry name" value="NETI"/>
</dbReference>
<protein>
    <submittedName>
        <fullName evidence="1">NETI motif-containing protein</fullName>
    </submittedName>
</protein>
<dbReference type="RefSeq" id="WP_129077471.1">
    <property type="nucleotide sequence ID" value="NZ_QOUX01000025.1"/>
</dbReference>
<dbReference type="Pfam" id="PF14044">
    <property type="entry name" value="NETI"/>
    <property type="match status" value="1"/>
</dbReference>
<dbReference type="AlphaFoldDB" id="A0A4Q0VUF4"/>
<gene>
    <name evidence="1" type="ORF">DS745_06590</name>
</gene>
<comment type="caution">
    <text evidence="1">The sequence shown here is derived from an EMBL/GenBank/DDBJ whole genome shotgun (WGS) entry which is preliminary data.</text>
</comment>
<evidence type="ECO:0000313" key="1">
    <source>
        <dbReference type="EMBL" id="RXJ02366.1"/>
    </source>
</evidence>
<reference evidence="1 2" key="1">
    <citation type="journal article" date="2019" name="Int. J. Syst. Evol. Microbiol.">
        <title>Anaerobacillus alkaliphilus sp. nov., a novel alkaliphilic and moderately halophilic bacterium.</title>
        <authorList>
            <person name="Borsodi A.K."/>
            <person name="Aszalos J.M."/>
            <person name="Bihari P."/>
            <person name="Nagy I."/>
            <person name="Schumann P."/>
            <person name="Sproer C."/>
            <person name="Kovacs A.L."/>
            <person name="Boka K."/>
            <person name="Dobosy P."/>
            <person name="Ovari M."/>
            <person name="Szili-Kovacs T."/>
            <person name="Toth E."/>
        </authorList>
    </citation>
    <scope>NUCLEOTIDE SEQUENCE [LARGE SCALE GENOMIC DNA]</scope>
    <source>
        <strain evidence="1 2">B16-10</strain>
    </source>
</reference>